<evidence type="ECO:0000259" key="2">
    <source>
        <dbReference type="SMART" id="SM00530"/>
    </source>
</evidence>
<reference evidence="3" key="1">
    <citation type="journal article" date="2014" name="Int. J. Syst. Evol. Microbiol.">
        <title>Complete genome sequence of Corynebacterium casei LMG S-19264T (=DSM 44701T), isolated from a smear-ripened cheese.</title>
        <authorList>
            <consortium name="US DOE Joint Genome Institute (JGI-PGF)"/>
            <person name="Walter F."/>
            <person name="Albersmeier A."/>
            <person name="Kalinowski J."/>
            <person name="Ruckert C."/>
        </authorList>
    </citation>
    <scope>NUCLEOTIDE SEQUENCE</scope>
    <source>
        <strain evidence="3">JCM 3131</strain>
    </source>
</reference>
<name>A0A918B7X6_9ACTN</name>
<protein>
    <submittedName>
        <fullName evidence="3">DNA-binding protein</fullName>
    </submittedName>
</protein>
<keyword evidence="4" id="KW-1185">Reference proteome</keyword>
<dbReference type="SMART" id="SM00530">
    <property type="entry name" value="HTH_XRE"/>
    <property type="match status" value="2"/>
</dbReference>
<organism evidence="3 4">
    <name type="scientific">Streptomyces ruber</name>
    <dbReference type="NCBI Taxonomy" id="83378"/>
    <lineage>
        <taxon>Bacteria</taxon>
        <taxon>Bacillati</taxon>
        <taxon>Actinomycetota</taxon>
        <taxon>Actinomycetes</taxon>
        <taxon>Kitasatosporales</taxon>
        <taxon>Streptomycetaceae</taxon>
        <taxon>Streptomyces</taxon>
    </lineage>
</organism>
<dbReference type="GO" id="GO:0003677">
    <property type="term" value="F:DNA binding"/>
    <property type="evidence" value="ECO:0007669"/>
    <property type="project" value="UniProtKB-KW"/>
</dbReference>
<dbReference type="InterPro" id="IPR001387">
    <property type="entry name" value="Cro/C1-type_HTH"/>
</dbReference>
<feature type="domain" description="HTH cro/C1-type" evidence="2">
    <location>
        <begin position="94"/>
        <end position="150"/>
    </location>
</feature>
<dbReference type="EMBL" id="BMQK01000001">
    <property type="protein sequence ID" value="GGQ42880.1"/>
    <property type="molecule type" value="Genomic_DNA"/>
</dbReference>
<evidence type="ECO:0000256" key="1">
    <source>
        <dbReference type="SAM" id="MobiDB-lite"/>
    </source>
</evidence>
<feature type="region of interest" description="Disordered" evidence="1">
    <location>
        <begin position="1"/>
        <end position="22"/>
    </location>
</feature>
<dbReference type="CDD" id="cd00093">
    <property type="entry name" value="HTH_XRE"/>
    <property type="match status" value="1"/>
</dbReference>
<gene>
    <name evidence="3" type="ORF">GCM10010145_09880</name>
</gene>
<comment type="caution">
    <text evidence="3">The sequence shown here is derived from an EMBL/GenBank/DDBJ whole genome shotgun (WGS) entry which is preliminary data.</text>
</comment>
<accession>A0A918B7X6</accession>
<dbReference type="AlphaFoldDB" id="A0A918B7X6"/>
<evidence type="ECO:0000313" key="3">
    <source>
        <dbReference type="EMBL" id="GGQ42880.1"/>
    </source>
</evidence>
<keyword evidence="3" id="KW-0238">DNA-binding</keyword>
<proteinExistence type="predicted"/>
<feature type="domain" description="HTH cro/C1-type" evidence="2">
    <location>
        <begin position="26"/>
        <end position="88"/>
    </location>
</feature>
<dbReference type="Proteomes" id="UP000620156">
    <property type="component" value="Unassembled WGS sequence"/>
</dbReference>
<evidence type="ECO:0000313" key="4">
    <source>
        <dbReference type="Proteomes" id="UP000620156"/>
    </source>
</evidence>
<sequence>MSRVHRPSAQHETQDIPSTRPFDPLAARRLRAGLGMGVEHVAYGMRSSYGLPYVTPDLVLGWEGGVVAPTGPELAALAGVLWCSAGELLGEPRTLREHRLARSLAPEDVARRTGLDPVAYRRMEESGRWRGTERQTTALAELFDLSPRGLVTVTGREEKLAELLRGAVASRRPVSARPLAKLVPLDRGLLERVLQELHATYRTAAADQGAARDFLDHIAERFWAAADPGTQGS</sequence>
<reference evidence="3" key="2">
    <citation type="submission" date="2020-09" db="EMBL/GenBank/DDBJ databases">
        <authorList>
            <person name="Sun Q."/>
            <person name="Ohkuma M."/>
        </authorList>
    </citation>
    <scope>NUCLEOTIDE SEQUENCE</scope>
    <source>
        <strain evidence="3">JCM 3131</strain>
    </source>
</reference>